<sequence length="150" mass="16497">MLGIADVECVLGCARTTGTKLVWSRTEMSGFDCLVISMNGARSYHTVKMACLRELPVDAQLCSNTLLPPSPGCTVPMQLNPCLVPPTWGFLVYWKVISSALDDLPPHHPQESIRPPVRAESVIWILRTRTSCDKTSGFESFPIDCVFAEA</sequence>
<proteinExistence type="predicted"/>
<evidence type="ECO:0000313" key="2">
    <source>
        <dbReference type="Proteomes" id="UP000218334"/>
    </source>
</evidence>
<dbReference type="Proteomes" id="UP000218334">
    <property type="component" value="Unassembled WGS sequence"/>
</dbReference>
<name>A0A2H3AYH9_9AGAR</name>
<dbReference type="AlphaFoldDB" id="A0A2H3AYH9"/>
<reference evidence="2" key="1">
    <citation type="journal article" date="2017" name="Nat. Ecol. Evol.">
        <title>Genome expansion and lineage-specific genetic innovations in the forest pathogenic fungi Armillaria.</title>
        <authorList>
            <person name="Sipos G."/>
            <person name="Prasanna A.N."/>
            <person name="Walter M.C."/>
            <person name="O'Connor E."/>
            <person name="Balint B."/>
            <person name="Krizsan K."/>
            <person name="Kiss B."/>
            <person name="Hess J."/>
            <person name="Varga T."/>
            <person name="Slot J."/>
            <person name="Riley R."/>
            <person name="Boka B."/>
            <person name="Rigling D."/>
            <person name="Barry K."/>
            <person name="Lee J."/>
            <person name="Mihaltcheva S."/>
            <person name="LaButti K."/>
            <person name="Lipzen A."/>
            <person name="Waldron R."/>
            <person name="Moloney N.M."/>
            <person name="Sperisen C."/>
            <person name="Kredics L."/>
            <person name="Vagvoelgyi C."/>
            <person name="Patrignani A."/>
            <person name="Fitzpatrick D."/>
            <person name="Nagy I."/>
            <person name="Doyle S."/>
            <person name="Anderson J.B."/>
            <person name="Grigoriev I.V."/>
            <person name="Gueldener U."/>
            <person name="Muensterkoetter M."/>
            <person name="Nagy L.G."/>
        </authorList>
    </citation>
    <scope>NUCLEOTIDE SEQUENCE [LARGE SCALE GENOMIC DNA]</scope>
    <source>
        <strain evidence="2">28-4</strain>
    </source>
</reference>
<keyword evidence="2" id="KW-1185">Reference proteome</keyword>
<gene>
    <name evidence="1" type="ORF">ARMSODRAFT_603846</name>
</gene>
<organism evidence="1 2">
    <name type="scientific">Armillaria solidipes</name>
    <dbReference type="NCBI Taxonomy" id="1076256"/>
    <lineage>
        <taxon>Eukaryota</taxon>
        <taxon>Fungi</taxon>
        <taxon>Dikarya</taxon>
        <taxon>Basidiomycota</taxon>
        <taxon>Agaricomycotina</taxon>
        <taxon>Agaricomycetes</taxon>
        <taxon>Agaricomycetidae</taxon>
        <taxon>Agaricales</taxon>
        <taxon>Marasmiineae</taxon>
        <taxon>Physalacriaceae</taxon>
        <taxon>Armillaria</taxon>
    </lineage>
</organism>
<protein>
    <submittedName>
        <fullName evidence="1">Uncharacterized protein</fullName>
    </submittedName>
</protein>
<evidence type="ECO:0000313" key="1">
    <source>
        <dbReference type="EMBL" id="PBK62580.1"/>
    </source>
</evidence>
<dbReference type="EMBL" id="KZ293465">
    <property type="protein sequence ID" value="PBK62580.1"/>
    <property type="molecule type" value="Genomic_DNA"/>
</dbReference>
<accession>A0A2H3AYH9</accession>